<dbReference type="Pfam" id="PF10518">
    <property type="entry name" value="TAT_signal"/>
    <property type="match status" value="1"/>
</dbReference>
<dbReference type="InterPro" id="IPR019546">
    <property type="entry name" value="TAT_signal_bac_arc"/>
</dbReference>
<dbReference type="AlphaFoldDB" id="A0A0F9EQ35"/>
<evidence type="ECO:0000259" key="2">
    <source>
        <dbReference type="Pfam" id="PF19051"/>
    </source>
</evidence>
<gene>
    <name evidence="3" type="ORF">LCGC14_2046900</name>
</gene>
<accession>A0A0F9EQ35</accession>
<dbReference type="InterPro" id="IPR036291">
    <property type="entry name" value="NAD(P)-bd_dom_sf"/>
</dbReference>
<feature type="domain" description="Gfo/Idh/MocA-like oxidoreductase bacterial type C-terminal" evidence="2">
    <location>
        <begin position="205"/>
        <end position="443"/>
    </location>
</feature>
<dbReference type="PROSITE" id="PS51318">
    <property type="entry name" value="TAT"/>
    <property type="match status" value="1"/>
</dbReference>
<dbReference type="PANTHER" id="PTHR43818">
    <property type="entry name" value="BCDNA.GH03377"/>
    <property type="match status" value="1"/>
</dbReference>
<dbReference type="Gene3D" id="3.30.360.10">
    <property type="entry name" value="Dihydrodipicolinate Reductase, domain 2"/>
    <property type="match status" value="1"/>
</dbReference>
<dbReference type="PANTHER" id="PTHR43818:SF5">
    <property type="entry name" value="OXIDOREDUCTASE FAMILY PROTEIN"/>
    <property type="match status" value="1"/>
</dbReference>
<dbReference type="Pfam" id="PF01408">
    <property type="entry name" value="GFO_IDH_MocA"/>
    <property type="match status" value="1"/>
</dbReference>
<dbReference type="InterPro" id="IPR043906">
    <property type="entry name" value="Gfo/Idh/MocA_OxRdtase_bact_C"/>
</dbReference>
<feature type="domain" description="Gfo/Idh/MocA-like oxidoreductase N-terminal" evidence="1">
    <location>
        <begin position="45"/>
        <end position="169"/>
    </location>
</feature>
<dbReference type="Pfam" id="PF19051">
    <property type="entry name" value="GFO_IDH_MocA_C2"/>
    <property type="match status" value="1"/>
</dbReference>
<proteinExistence type="predicted"/>
<dbReference type="NCBIfam" id="TIGR01409">
    <property type="entry name" value="TAT_signal_seq"/>
    <property type="match status" value="1"/>
</dbReference>
<name>A0A0F9EQ35_9ZZZZ</name>
<dbReference type="InterPro" id="IPR006311">
    <property type="entry name" value="TAT_signal"/>
</dbReference>
<dbReference type="InterPro" id="IPR050463">
    <property type="entry name" value="Gfo/Idh/MocA_oxidrdct_glycsds"/>
</dbReference>
<protein>
    <recommendedName>
        <fullName evidence="4">Gfo/Idh/MocA-like oxidoreductase N-terminal domain-containing protein</fullName>
    </recommendedName>
</protein>
<comment type="caution">
    <text evidence="3">The sequence shown here is derived from an EMBL/GenBank/DDBJ whole genome shotgun (WGS) entry which is preliminary data.</text>
</comment>
<reference evidence="3" key="1">
    <citation type="journal article" date="2015" name="Nature">
        <title>Complex archaea that bridge the gap between prokaryotes and eukaryotes.</title>
        <authorList>
            <person name="Spang A."/>
            <person name="Saw J.H."/>
            <person name="Jorgensen S.L."/>
            <person name="Zaremba-Niedzwiedzka K."/>
            <person name="Martijn J."/>
            <person name="Lind A.E."/>
            <person name="van Eijk R."/>
            <person name="Schleper C."/>
            <person name="Guy L."/>
            <person name="Ettema T.J."/>
        </authorList>
    </citation>
    <scope>NUCLEOTIDE SEQUENCE</scope>
</reference>
<evidence type="ECO:0000313" key="3">
    <source>
        <dbReference type="EMBL" id="KKL76238.1"/>
    </source>
</evidence>
<dbReference type="GO" id="GO:0000166">
    <property type="term" value="F:nucleotide binding"/>
    <property type="evidence" value="ECO:0007669"/>
    <property type="project" value="InterPro"/>
</dbReference>
<dbReference type="InterPro" id="IPR000683">
    <property type="entry name" value="Gfo/Idh/MocA-like_OxRdtase_N"/>
</dbReference>
<dbReference type="SUPFAM" id="SSF55347">
    <property type="entry name" value="Glyceraldehyde-3-phosphate dehydrogenase-like, C-terminal domain"/>
    <property type="match status" value="1"/>
</dbReference>
<dbReference type="EMBL" id="LAZR01024111">
    <property type="protein sequence ID" value="KKL76238.1"/>
    <property type="molecule type" value="Genomic_DNA"/>
</dbReference>
<evidence type="ECO:0000259" key="1">
    <source>
        <dbReference type="Pfam" id="PF01408"/>
    </source>
</evidence>
<dbReference type="SUPFAM" id="SSF51735">
    <property type="entry name" value="NAD(P)-binding Rossmann-fold domains"/>
    <property type="match status" value="1"/>
</dbReference>
<organism evidence="3">
    <name type="scientific">marine sediment metagenome</name>
    <dbReference type="NCBI Taxonomy" id="412755"/>
    <lineage>
        <taxon>unclassified sequences</taxon>
        <taxon>metagenomes</taxon>
        <taxon>ecological metagenomes</taxon>
    </lineage>
</organism>
<sequence>MKTQELSRRRFLKGTAAAVAAPYVITSTALGQDDVPAASERVVIGHIGVGGQGSGLLGGFLHVPNSRSVAVCDAFKDRREGRAAQIDAHYGEASGKACAIYRDFRELLARDDIDATVIATGDRWHALAAVMAAKAGKDIYCEKPMSLTIAEARTMVETVRRYGRVFQTGLQQRSTPEFRRACRLVQDGRIGKVTNVYVNFPSTNSHVNLPVEPVPDGLDWDLWLGPAPWRPFNGRFHIYGRPPRVVPWDICRDFGGGNLTSNAVHAFDVVQWGLGMDQSGPVEIIPPETGQYPVLTYKYANGVVLQVDWKLDAQKDFVPEGWDANTPLQNFGALFVGEDGWIHVGRQGYLKSYPKEILEQPAGESDPRQPVNNHHQDWLQCIRTREKPACDVAIGCRSTTVSHLGCIAHWTGRSLAWDPVNEQFVGDDEANLLRSRAMREPWRL</sequence>
<evidence type="ECO:0008006" key="4">
    <source>
        <dbReference type="Google" id="ProtNLM"/>
    </source>
</evidence>
<dbReference type="Gene3D" id="3.40.50.720">
    <property type="entry name" value="NAD(P)-binding Rossmann-like Domain"/>
    <property type="match status" value="1"/>
</dbReference>